<dbReference type="InterPro" id="IPR015590">
    <property type="entry name" value="Aldehyde_DH_dom"/>
</dbReference>
<dbReference type="SUPFAM" id="SSF53720">
    <property type="entry name" value="ALDH-like"/>
    <property type="match status" value="1"/>
</dbReference>
<evidence type="ECO:0000256" key="3">
    <source>
        <dbReference type="ARBA" id="ARBA00023027"/>
    </source>
</evidence>
<dbReference type="STRING" id="231916.A0A409W758"/>
<evidence type="ECO:0000256" key="5">
    <source>
        <dbReference type="RuleBase" id="RU003345"/>
    </source>
</evidence>
<evidence type="ECO:0000259" key="6">
    <source>
        <dbReference type="Pfam" id="PF00171"/>
    </source>
</evidence>
<dbReference type="Proteomes" id="UP000284706">
    <property type="component" value="Unassembled WGS sequence"/>
</dbReference>
<evidence type="ECO:0000256" key="1">
    <source>
        <dbReference type="ARBA" id="ARBA00009986"/>
    </source>
</evidence>
<gene>
    <name evidence="7" type="ORF">CVT26_000688</name>
</gene>
<name>A0A409W758_9AGAR</name>
<evidence type="ECO:0000256" key="4">
    <source>
        <dbReference type="PROSITE-ProRule" id="PRU10007"/>
    </source>
</evidence>
<dbReference type="PROSITE" id="PS00687">
    <property type="entry name" value="ALDEHYDE_DEHYDR_GLU"/>
    <property type="match status" value="1"/>
</dbReference>
<dbReference type="InterPro" id="IPR016161">
    <property type="entry name" value="Ald_DH/histidinol_DH"/>
</dbReference>
<dbReference type="InterPro" id="IPR016162">
    <property type="entry name" value="Ald_DH_N"/>
</dbReference>
<dbReference type="GO" id="GO:0016620">
    <property type="term" value="F:oxidoreductase activity, acting on the aldehyde or oxo group of donors, NAD or NADP as acceptor"/>
    <property type="evidence" value="ECO:0007669"/>
    <property type="project" value="InterPro"/>
</dbReference>
<evidence type="ECO:0000313" key="7">
    <source>
        <dbReference type="EMBL" id="PPQ74370.1"/>
    </source>
</evidence>
<dbReference type="PANTHER" id="PTHR42986:SF1">
    <property type="entry name" value="BENZALDEHYDE DEHYDROGENASE YFMT"/>
    <property type="match status" value="1"/>
</dbReference>
<dbReference type="AlphaFoldDB" id="A0A409W758"/>
<keyword evidence="3" id="KW-0520">NAD</keyword>
<organism evidence="7 8">
    <name type="scientific">Gymnopilus dilepis</name>
    <dbReference type="NCBI Taxonomy" id="231916"/>
    <lineage>
        <taxon>Eukaryota</taxon>
        <taxon>Fungi</taxon>
        <taxon>Dikarya</taxon>
        <taxon>Basidiomycota</taxon>
        <taxon>Agaricomycotina</taxon>
        <taxon>Agaricomycetes</taxon>
        <taxon>Agaricomycetidae</taxon>
        <taxon>Agaricales</taxon>
        <taxon>Agaricineae</taxon>
        <taxon>Hymenogastraceae</taxon>
        <taxon>Gymnopilus</taxon>
    </lineage>
</organism>
<dbReference type="Gene3D" id="3.40.309.10">
    <property type="entry name" value="Aldehyde Dehydrogenase, Chain A, domain 2"/>
    <property type="match status" value="1"/>
</dbReference>
<feature type="domain" description="Aldehyde dehydrogenase" evidence="6">
    <location>
        <begin position="14"/>
        <end position="481"/>
    </location>
</feature>
<dbReference type="InterPro" id="IPR016163">
    <property type="entry name" value="Ald_DH_C"/>
</dbReference>
<evidence type="ECO:0000256" key="2">
    <source>
        <dbReference type="ARBA" id="ARBA00023002"/>
    </source>
</evidence>
<keyword evidence="2 5" id="KW-0560">Oxidoreductase</keyword>
<reference evidence="7 8" key="1">
    <citation type="journal article" date="2018" name="Evol. Lett.">
        <title>Horizontal gene cluster transfer increased hallucinogenic mushroom diversity.</title>
        <authorList>
            <person name="Reynolds H.T."/>
            <person name="Vijayakumar V."/>
            <person name="Gluck-Thaler E."/>
            <person name="Korotkin H.B."/>
            <person name="Matheny P.B."/>
            <person name="Slot J.C."/>
        </authorList>
    </citation>
    <scope>NUCLEOTIDE SEQUENCE [LARGE SCALE GENOMIC DNA]</scope>
    <source>
        <strain evidence="7 8">SRW20</strain>
    </source>
</reference>
<dbReference type="EMBL" id="NHYE01005345">
    <property type="protein sequence ID" value="PPQ74370.1"/>
    <property type="molecule type" value="Genomic_DNA"/>
</dbReference>
<accession>A0A409W758</accession>
<keyword evidence="8" id="KW-1185">Reference proteome</keyword>
<sequence>MSPPLTKLYINGQWVPSSTGETFEVRNPYSGEVVGLSSSASSADCKAAVEASAEALKTWQHTPLTVRRDIFLKAAQILQGEKYKAKIEQAIQEETAAAEYWATFNWAAPINTLKTQAGSLALLNGEFYPSGSVPGAQVIARRRPMGVVFGIAPWNAPVALALRAIMVPILSGNTTVLKGSEFSPRSQSIVVELFEEAGLPAGVINFISISPKDTPALTAEIIAHPAVKCINFTGSDRVGKIIAMEAAKFLKPCVLELGGKAPVICFITAQVLNDADVEEAARVIVSGSMSNSGQICMASTRVIVQSGAADTLISHIKQRVAALRAGDVQNDKGVSLGPLFTEASAKNAISTVKDALDNGAELILGDLAVSKAVVQPHLVGNVKPGTRLWDRETFAPVLSFAVVDTVDEAVDMANASEYSLSSAIWSNDVWAAQNIATRINSGYCNVNGPTVHSEPIDSLVGLGGPSGYGRFHVESFTHKCVTVVHPLGRKLPLVG</sequence>
<comment type="caution">
    <text evidence="7">The sequence shown here is derived from an EMBL/GenBank/DDBJ whole genome shotgun (WGS) entry which is preliminary data.</text>
</comment>
<protein>
    <recommendedName>
        <fullName evidence="6">Aldehyde dehydrogenase domain-containing protein</fullName>
    </recommendedName>
</protein>
<dbReference type="Pfam" id="PF00171">
    <property type="entry name" value="Aldedh"/>
    <property type="match status" value="1"/>
</dbReference>
<dbReference type="InterPro" id="IPR029510">
    <property type="entry name" value="Ald_DH_CS_GLU"/>
</dbReference>
<dbReference type="PANTHER" id="PTHR42986">
    <property type="entry name" value="BENZALDEHYDE DEHYDROGENASE YFMT"/>
    <property type="match status" value="1"/>
</dbReference>
<proteinExistence type="inferred from homology"/>
<dbReference type="Gene3D" id="3.40.605.10">
    <property type="entry name" value="Aldehyde Dehydrogenase, Chain A, domain 1"/>
    <property type="match status" value="1"/>
</dbReference>
<dbReference type="OrthoDB" id="310895at2759"/>
<feature type="active site" evidence="4">
    <location>
        <position position="256"/>
    </location>
</feature>
<evidence type="ECO:0000313" key="8">
    <source>
        <dbReference type="Proteomes" id="UP000284706"/>
    </source>
</evidence>
<comment type="similarity">
    <text evidence="1 5">Belongs to the aldehyde dehydrogenase family.</text>
</comment>
<dbReference type="InParanoid" id="A0A409W758"/>